<dbReference type="AlphaFoldDB" id="A0A8T0E127"/>
<name>A0A8T0E127_ARGBR</name>
<proteinExistence type="predicted"/>
<keyword evidence="3" id="KW-1185">Reference proteome</keyword>
<keyword evidence="1" id="KW-0472">Membrane</keyword>
<sequence length="155" mass="17258">MQSNSHADSNTLNVPPCSGWREEYKFVILGRTIFACVGSANSWGRCRLSMAVISIEDTRVVVTLRFCLTTTAIYQSSIGVVTIGWPATGLLITVWVVSNFYQNRKMKELRMSRNRTTCCSASMNPADCPVSMRSIVRQCLESSIHLLEVVETSLV</sequence>
<reference evidence="2" key="1">
    <citation type="journal article" date="2020" name="bioRxiv">
        <title>Chromosome-level reference genome of the European wasp spider Argiope bruennichi: a resource for studies on range expansion and evolutionary adaptation.</title>
        <authorList>
            <person name="Sheffer M.M."/>
            <person name="Hoppe A."/>
            <person name="Krehenwinkel H."/>
            <person name="Uhl G."/>
            <person name="Kuss A.W."/>
            <person name="Jensen L."/>
            <person name="Jensen C."/>
            <person name="Gillespie R.G."/>
            <person name="Hoff K.J."/>
            <person name="Prost S."/>
        </authorList>
    </citation>
    <scope>NUCLEOTIDE SEQUENCE</scope>
</reference>
<evidence type="ECO:0000256" key="1">
    <source>
        <dbReference type="SAM" id="Phobius"/>
    </source>
</evidence>
<keyword evidence="1" id="KW-0812">Transmembrane</keyword>
<keyword evidence="1" id="KW-1133">Transmembrane helix</keyword>
<protein>
    <submittedName>
        <fullName evidence="2">Uncharacterized protein</fullName>
    </submittedName>
</protein>
<reference evidence="2" key="2">
    <citation type="submission" date="2020-06" db="EMBL/GenBank/DDBJ databases">
        <authorList>
            <person name="Sheffer M."/>
        </authorList>
    </citation>
    <scope>NUCLEOTIDE SEQUENCE</scope>
</reference>
<comment type="caution">
    <text evidence="2">The sequence shown here is derived from an EMBL/GenBank/DDBJ whole genome shotgun (WGS) entry which is preliminary data.</text>
</comment>
<dbReference type="Proteomes" id="UP000807504">
    <property type="component" value="Unassembled WGS sequence"/>
</dbReference>
<evidence type="ECO:0000313" key="3">
    <source>
        <dbReference type="Proteomes" id="UP000807504"/>
    </source>
</evidence>
<accession>A0A8T0E127</accession>
<evidence type="ECO:0000313" key="2">
    <source>
        <dbReference type="EMBL" id="KAF8763929.1"/>
    </source>
</evidence>
<feature type="transmembrane region" description="Helical" evidence="1">
    <location>
        <begin position="78"/>
        <end position="101"/>
    </location>
</feature>
<gene>
    <name evidence="2" type="ORF">HNY73_022058</name>
</gene>
<dbReference type="EMBL" id="JABXBU010002231">
    <property type="protein sequence ID" value="KAF8763929.1"/>
    <property type="molecule type" value="Genomic_DNA"/>
</dbReference>
<organism evidence="2 3">
    <name type="scientific">Argiope bruennichi</name>
    <name type="common">Wasp spider</name>
    <name type="synonym">Aranea bruennichi</name>
    <dbReference type="NCBI Taxonomy" id="94029"/>
    <lineage>
        <taxon>Eukaryota</taxon>
        <taxon>Metazoa</taxon>
        <taxon>Ecdysozoa</taxon>
        <taxon>Arthropoda</taxon>
        <taxon>Chelicerata</taxon>
        <taxon>Arachnida</taxon>
        <taxon>Araneae</taxon>
        <taxon>Araneomorphae</taxon>
        <taxon>Entelegynae</taxon>
        <taxon>Araneoidea</taxon>
        <taxon>Araneidae</taxon>
        <taxon>Argiope</taxon>
    </lineage>
</organism>